<dbReference type="InterPro" id="IPR024969">
    <property type="entry name" value="EIF3F/CSN6-like_C"/>
</dbReference>
<evidence type="ECO:0000313" key="5">
    <source>
        <dbReference type="EMBL" id="KAF2657224.1"/>
    </source>
</evidence>
<keyword evidence="2" id="KW-0539">Nucleus</keyword>
<evidence type="ECO:0000259" key="4">
    <source>
        <dbReference type="PROSITE" id="PS50249"/>
    </source>
</evidence>
<dbReference type="EMBL" id="MU004327">
    <property type="protein sequence ID" value="KAF2657224.1"/>
    <property type="molecule type" value="Genomic_DNA"/>
</dbReference>
<dbReference type="AlphaFoldDB" id="A0A6A6TF13"/>
<keyword evidence="2" id="KW-0963">Cytoplasm</keyword>
<dbReference type="OrthoDB" id="1378at2759"/>
<dbReference type="Pfam" id="PF01398">
    <property type="entry name" value="JAB"/>
    <property type="match status" value="1"/>
</dbReference>
<dbReference type="Gene3D" id="3.40.140.10">
    <property type="entry name" value="Cytidine Deaminase, domain 2"/>
    <property type="match status" value="1"/>
</dbReference>
<dbReference type="GO" id="GO:0008180">
    <property type="term" value="C:COP9 signalosome"/>
    <property type="evidence" value="ECO:0007669"/>
    <property type="project" value="UniProtKB-UniRule"/>
</dbReference>
<dbReference type="InterPro" id="IPR033859">
    <property type="entry name" value="MPN_CSN6"/>
</dbReference>
<dbReference type="PANTHER" id="PTHR10540">
    <property type="entry name" value="EUKARYOTIC TRANSLATION INITIATION FACTOR 3 SUBUNIT F-RELATED"/>
    <property type="match status" value="1"/>
</dbReference>
<reference evidence="5" key="1">
    <citation type="journal article" date="2020" name="Stud. Mycol.">
        <title>101 Dothideomycetes genomes: a test case for predicting lifestyles and emergence of pathogens.</title>
        <authorList>
            <person name="Haridas S."/>
            <person name="Albert R."/>
            <person name="Binder M."/>
            <person name="Bloem J."/>
            <person name="Labutti K."/>
            <person name="Salamov A."/>
            <person name="Andreopoulos B."/>
            <person name="Baker S."/>
            <person name="Barry K."/>
            <person name="Bills G."/>
            <person name="Bluhm B."/>
            <person name="Cannon C."/>
            <person name="Castanera R."/>
            <person name="Culley D."/>
            <person name="Daum C."/>
            <person name="Ezra D."/>
            <person name="Gonzalez J."/>
            <person name="Henrissat B."/>
            <person name="Kuo A."/>
            <person name="Liang C."/>
            <person name="Lipzen A."/>
            <person name="Lutzoni F."/>
            <person name="Magnuson J."/>
            <person name="Mondo S."/>
            <person name="Nolan M."/>
            <person name="Ohm R."/>
            <person name="Pangilinan J."/>
            <person name="Park H.-J."/>
            <person name="Ramirez L."/>
            <person name="Alfaro M."/>
            <person name="Sun H."/>
            <person name="Tritt A."/>
            <person name="Yoshinaga Y."/>
            <person name="Zwiers L.-H."/>
            <person name="Turgeon B."/>
            <person name="Goodwin S."/>
            <person name="Spatafora J."/>
            <person name="Crous P."/>
            <person name="Grigoriev I."/>
        </authorList>
    </citation>
    <scope>NUCLEOTIDE SEQUENCE</scope>
    <source>
        <strain evidence="5">CBS 122681</strain>
    </source>
</reference>
<dbReference type="PROSITE" id="PS50249">
    <property type="entry name" value="MPN"/>
    <property type="match status" value="1"/>
</dbReference>
<dbReference type="PANTHER" id="PTHR10540:SF8">
    <property type="entry name" value="COP9 SIGNALOSOME COMPLEX SUBUNIT 6"/>
    <property type="match status" value="1"/>
</dbReference>
<accession>A0A6A6TF13</accession>
<proteinExistence type="inferred from homology"/>
<name>A0A6A6TF13_9PLEO</name>
<dbReference type="CDD" id="cd08063">
    <property type="entry name" value="MPN_CSN6"/>
    <property type="match status" value="1"/>
</dbReference>
<comment type="similarity">
    <text evidence="1 2">Belongs to the peptidase M67A family. CSN6 subfamily.</text>
</comment>
<sequence>MANGPENPLLSTARASDTSPTIQLHPLVLLTISDSITRHTLRQQAGPIAGAILGQQNGQEITMEVAFQAKLQSNDDGEVVLDDEWFSKRVEDFKDVHKQPQLDLVGWFTLGPATGPETHHLPIHSRISELYTESPILCLFHPEDAPSEATAAGKLPLTLYESVYENATGGPNDRTMDIDGASQSRALKFKELVYTIETGEAEMISVDFVARGGGNATAVEGTSASAAKKKEAKAEEDKSTNGKGKGKQKEKPKEEAIDVDAVLTADDEEVLSTLTAKMNAIRMLSRRISLLRAYLASLPPSYLSDPSLPLIPTPSADHPLPLNHSILRSISATLARINILSPPDSTAFTLESQQESSDVQLVALLSSITNSVSAAKDFGRKSYIVDSGRHQSRKGGWGIGGGMSNDYGSAANAYYDPILEATGGRGGGGKFGVERW</sequence>
<dbReference type="InterPro" id="IPR037518">
    <property type="entry name" value="MPN"/>
</dbReference>
<keyword evidence="2" id="KW-0736">Signalosome</keyword>
<keyword evidence="6" id="KW-1185">Reference proteome</keyword>
<organism evidence="5 6">
    <name type="scientific">Lophiostoma macrostomum CBS 122681</name>
    <dbReference type="NCBI Taxonomy" id="1314788"/>
    <lineage>
        <taxon>Eukaryota</taxon>
        <taxon>Fungi</taxon>
        <taxon>Dikarya</taxon>
        <taxon>Ascomycota</taxon>
        <taxon>Pezizomycotina</taxon>
        <taxon>Dothideomycetes</taxon>
        <taxon>Pleosporomycetidae</taxon>
        <taxon>Pleosporales</taxon>
        <taxon>Lophiostomataceae</taxon>
        <taxon>Lophiostoma</taxon>
    </lineage>
</organism>
<evidence type="ECO:0000256" key="3">
    <source>
        <dbReference type="SAM" id="MobiDB-lite"/>
    </source>
</evidence>
<protein>
    <recommendedName>
        <fullName evidence="2">COP9 signalosome complex subunit 6</fullName>
    </recommendedName>
</protein>
<evidence type="ECO:0000256" key="1">
    <source>
        <dbReference type="ARBA" id="ARBA00010893"/>
    </source>
</evidence>
<evidence type="ECO:0000313" key="6">
    <source>
        <dbReference type="Proteomes" id="UP000799324"/>
    </source>
</evidence>
<comment type="function">
    <text evidence="2">Component of the COP9 signalosome complex (CSN), a complex involved in various cellular and developmental processes.</text>
</comment>
<gene>
    <name evidence="5" type="ORF">K491DRAFT_655088</name>
</gene>
<feature type="compositionally biased region" description="Basic and acidic residues" evidence="3">
    <location>
        <begin position="228"/>
        <end position="240"/>
    </location>
</feature>
<comment type="subcellular location">
    <subcellularLocation>
        <location evidence="2">Cytoplasm</location>
    </subcellularLocation>
    <subcellularLocation>
        <location evidence="2">Nucleus</location>
    </subcellularLocation>
</comment>
<dbReference type="Proteomes" id="UP000799324">
    <property type="component" value="Unassembled WGS sequence"/>
</dbReference>
<dbReference type="GO" id="GO:0005737">
    <property type="term" value="C:cytoplasm"/>
    <property type="evidence" value="ECO:0007669"/>
    <property type="project" value="UniProtKB-SubCell"/>
</dbReference>
<dbReference type="Pfam" id="PF13012">
    <property type="entry name" value="MitMem_reg"/>
    <property type="match status" value="1"/>
</dbReference>
<dbReference type="GO" id="GO:0000338">
    <property type="term" value="P:protein deneddylation"/>
    <property type="evidence" value="ECO:0007669"/>
    <property type="project" value="InterPro"/>
</dbReference>
<feature type="region of interest" description="Disordered" evidence="3">
    <location>
        <begin position="218"/>
        <end position="254"/>
    </location>
</feature>
<dbReference type="InterPro" id="IPR000555">
    <property type="entry name" value="JAMM/MPN+_dom"/>
</dbReference>
<feature type="domain" description="MPN" evidence="4">
    <location>
        <begin position="22"/>
        <end position="166"/>
    </location>
</feature>
<evidence type="ECO:0000256" key="2">
    <source>
        <dbReference type="RuleBase" id="RU367006"/>
    </source>
</evidence>
<dbReference type="GO" id="GO:0008237">
    <property type="term" value="F:metallopeptidase activity"/>
    <property type="evidence" value="ECO:0007669"/>
    <property type="project" value="InterPro"/>
</dbReference>